<accession>A0AAD1YAE4</accession>
<dbReference type="AlphaFoldDB" id="A0AAD1YAE4"/>
<dbReference type="EMBL" id="CAMPGE010029963">
    <property type="protein sequence ID" value="CAI2387453.1"/>
    <property type="molecule type" value="Genomic_DNA"/>
</dbReference>
<evidence type="ECO:0000256" key="1">
    <source>
        <dbReference type="SAM" id="Coils"/>
    </source>
</evidence>
<feature type="coiled-coil region" evidence="1">
    <location>
        <begin position="53"/>
        <end position="105"/>
    </location>
</feature>
<feature type="region of interest" description="Disordered" evidence="2">
    <location>
        <begin position="346"/>
        <end position="371"/>
    </location>
</feature>
<organism evidence="3 4">
    <name type="scientific">Euplotes crassus</name>
    <dbReference type="NCBI Taxonomy" id="5936"/>
    <lineage>
        <taxon>Eukaryota</taxon>
        <taxon>Sar</taxon>
        <taxon>Alveolata</taxon>
        <taxon>Ciliophora</taxon>
        <taxon>Intramacronucleata</taxon>
        <taxon>Spirotrichea</taxon>
        <taxon>Hypotrichia</taxon>
        <taxon>Euplotida</taxon>
        <taxon>Euplotidae</taxon>
        <taxon>Moneuplotes</taxon>
    </lineage>
</organism>
<evidence type="ECO:0000313" key="4">
    <source>
        <dbReference type="Proteomes" id="UP001295684"/>
    </source>
</evidence>
<dbReference type="Proteomes" id="UP001295684">
    <property type="component" value="Unassembled WGS sequence"/>
</dbReference>
<feature type="compositionally biased region" description="Low complexity" evidence="2">
    <location>
        <begin position="476"/>
        <end position="495"/>
    </location>
</feature>
<evidence type="ECO:0000313" key="3">
    <source>
        <dbReference type="EMBL" id="CAI2387453.1"/>
    </source>
</evidence>
<evidence type="ECO:0000256" key="2">
    <source>
        <dbReference type="SAM" id="MobiDB-lite"/>
    </source>
</evidence>
<feature type="region of interest" description="Disordered" evidence="2">
    <location>
        <begin position="414"/>
        <end position="519"/>
    </location>
</feature>
<sequence>MEKFKLEQQKNSEYSTQLLKLKSKIRDKAFQLDDAQIKSTKLQELLDSRQARIDQVLKEKQEVVNKAVILKREVKGLEQKYKRVVKEAEEDKEDHMVKFENLKKKSELVEKRFAMQHEDTRSRLHQYFSEISSLNSKITTLTTLTNMQQEDILSHSLIITSKNTQISLKNAEITSKDLELATSHSETKSTTYLTLEYKNEFERTQLLYNNLVRINKMSKKSSLLEAPKNAKAQISKLKRILDSKVKEIQKMKGVIQRFRKENKEKDSTSSVGQKKRRSLNKAHTIVESSFSPKGKRIGRSLEKKDLKGPSEKSLIALSSPEFVRQLSIGKNQGDKSLMMDKSASITIANDKREGESQSSKKESVSDTKNNEDDISITSKLINLERIESSRYQQSDFSSRVASVSKFKTPTIKKNNIGIQTETLKNLNPNPNSSPKSPKSVKTPPKSPKKPQSQPSSKPNSDTSPRPQPLKPPLQPPKLLNPVPSSSTSHLFHSFSKPPAEEAPGCASIQPPEAQPVLKPRGVDATIQTIQIRTCNKSMMVNLTEASTQPVIDLKSGRNEVGRKKTSLFKKFSVPLKGDFSNPTVSIKDLANSPKEDLENKERTNFPLLSSMIKARNEGNLFERIRDEQIRKSMGDVDGIESTNFNQFHERNIEELTNPRYSNPKAFKGTSSVYRDRYEDKNQGYSLKNSLNNSRKITIDDTEGISSVKRKVGEKIRGSVLIKPSQARKRSVQETYSRTSKNKVINESAKESNQDLSSFFTPRYNHKMPNTGRVPYKLNKKHEWNEENLLNKYDAVRLSSNDLKRDELMIDSKILAQKQLSNFNLSTIVPFHKTTLSSSSRNSQESRLQSNVQPSITQAKFTLKKNVDPVFQKIKNKPSLNTAKLPSGFGTKKKNGSKRDKMKSMIRAACSRFT</sequence>
<keyword evidence="1" id="KW-0175">Coiled coil</keyword>
<comment type="caution">
    <text evidence="3">The sequence shown here is derived from an EMBL/GenBank/DDBJ whole genome shotgun (WGS) entry which is preliminary data.</text>
</comment>
<keyword evidence="4" id="KW-1185">Reference proteome</keyword>
<feature type="compositionally biased region" description="Basic and acidic residues" evidence="2">
    <location>
        <begin position="349"/>
        <end position="371"/>
    </location>
</feature>
<feature type="compositionally biased region" description="Pro residues" evidence="2">
    <location>
        <begin position="465"/>
        <end position="475"/>
    </location>
</feature>
<feature type="region of interest" description="Disordered" evidence="2">
    <location>
        <begin position="723"/>
        <end position="747"/>
    </location>
</feature>
<name>A0AAD1YAE4_EUPCR</name>
<feature type="compositionally biased region" description="Low complexity" evidence="2">
    <location>
        <begin position="422"/>
        <end position="460"/>
    </location>
</feature>
<reference evidence="3" key="1">
    <citation type="submission" date="2023-07" db="EMBL/GenBank/DDBJ databases">
        <authorList>
            <consortium name="AG Swart"/>
            <person name="Singh M."/>
            <person name="Singh A."/>
            <person name="Seah K."/>
            <person name="Emmerich C."/>
        </authorList>
    </citation>
    <scope>NUCLEOTIDE SEQUENCE</scope>
    <source>
        <strain evidence="3">DP1</strain>
    </source>
</reference>
<protein>
    <submittedName>
        <fullName evidence="3">Uncharacterized protein</fullName>
    </submittedName>
</protein>
<feature type="region of interest" description="Disordered" evidence="2">
    <location>
        <begin position="259"/>
        <end position="310"/>
    </location>
</feature>
<gene>
    <name evidence="3" type="ORF">ECRASSUSDP1_LOCUS29086</name>
</gene>
<proteinExistence type="predicted"/>
<feature type="compositionally biased region" description="Polar residues" evidence="2">
    <location>
        <begin position="732"/>
        <end position="744"/>
    </location>
</feature>
<feature type="compositionally biased region" description="Basic and acidic residues" evidence="2">
    <location>
        <begin position="299"/>
        <end position="310"/>
    </location>
</feature>